<keyword evidence="3" id="KW-0472">Membrane</keyword>
<feature type="region of interest" description="Disordered" evidence="2">
    <location>
        <begin position="128"/>
        <end position="152"/>
    </location>
</feature>
<feature type="coiled-coil region" evidence="1">
    <location>
        <begin position="692"/>
        <end position="821"/>
    </location>
</feature>
<dbReference type="PANTHER" id="PTHR33740:SF3">
    <property type="entry name" value="GPI-ANCHORED ADHESIN-LIKE PROTEIN"/>
    <property type="match status" value="1"/>
</dbReference>
<dbReference type="AlphaFoldDB" id="A0AAV3QQK3"/>
<feature type="region of interest" description="Disordered" evidence="2">
    <location>
        <begin position="177"/>
        <end position="202"/>
    </location>
</feature>
<evidence type="ECO:0000313" key="5">
    <source>
        <dbReference type="Proteomes" id="UP001454036"/>
    </source>
</evidence>
<organism evidence="4 5">
    <name type="scientific">Lithospermum erythrorhizon</name>
    <name type="common">Purple gromwell</name>
    <name type="synonym">Lithospermum officinale var. erythrorhizon</name>
    <dbReference type="NCBI Taxonomy" id="34254"/>
    <lineage>
        <taxon>Eukaryota</taxon>
        <taxon>Viridiplantae</taxon>
        <taxon>Streptophyta</taxon>
        <taxon>Embryophyta</taxon>
        <taxon>Tracheophyta</taxon>
        <taxon>Spermatophyta</taxon>
        <taxon>Magnoliopsida</taxon>
        <taxon>eudicotyledons</taxon>
        <taxon>Gunneridae</taxon>
        <taxon>Pentapetalae</taxon>
        <taxon>asterids</taxon>
        <taxon>lamiids</taxon>
        <taxon>Boraginales</taxon>
        <taxon>Boraginaceae</taxon>
        <taxon>Boraginoideae</taxon>
        <taxon>Lithospermeae</taxon>
        <taxon>Lithospermum</taxon>
    </lineage>
</organism>
<keyword evidence="5" id="KW-1185">Reference proteome</keyword>
<keyword evidence="1" id="KW-0175">Coiled coil</keyword>
<evidence type="ECO:0000256" key="1">
    <source>
        <dbReference type="SAM" id="Coils"/>
    </source>
</evidence>
<accession>A0AAV3QQK3</accession>
<comment type="caution">
    <text evidence="4">The sequence shown here is derived from an EMBL/GenBank/DDBJ whole genome shotgun (WGS) entry which is preliminary data.</text>
</comment>
<dbReference type="PANTHER" id="PTHR33740">
    <property type="entry name" value="GPI-ANCHORED ADHESIN-LIKE PROTEIN"/>
    <property type="match status" value="1"/>
</dbReference>
<feature type="compositionally biased region" description="Polar residues" evidence="2">
    <location>
        <begin position="302"/>
        <end position="313"/>
    </location>
</feature>
<name>A0AAV3QQK3_LITER</name>
<sequence length="957" mass="105113">MRTLSRTRWRPSSFQVRLGLNCRKSGGVIVRVQKQLNHNRSRICCVSNSPNNNNNNNSTNTHADDANAFAGWSSSPQDSHSTQLPGIVGAGLAGIFLVAGLMFAAFSIANKRTSKSIQQMEPLTIQQETSLASEDHDEQKKKDVTDMSQTKIEESKTGINQDTSFYYDNNKVSESGNRVDYDEGLSNDTNMTSETSKDYGSAVTEVGSNSTISEIEDYSIVSATFENRDGSVLQCKDDNFVNGTPDSVSAPLSSGLFNDDKTYESVTDTSMIDHSVFDAKTETLSSVQQQVASGLQERGHSPDSSSGLSNEDSISSNVLVSSQLDLTIEPQMFHKDEGLFTVTEVNKDTLDLPIEKNNSSFEAHNYKKDALTGSDVISPLQDLSVTEEGNNVLDDANVSGMSSGSSSLLSNFTYAGVPAPSLASASLQSHPGKVLVPAVVDPVQGQALAALQVLKVIETDVQPGNLCTRREYACWLVSASSALSRNTISKVYPAMYIENITELAFDDITPKDPDFSSIQGLAEAGLISSKLSKHDMQSSVDDEHTPLYFSPESPLSRQDLVSWKMALEKRQLPVVNRKSMEQLSGFIDIDKIHPDAWPALVADLALGEHGIVALAFGYTRLFQPDKPVTNAQAAVAIATGEASDIVNEELARIEAETMAEKAVAAQSELVAQVEKEINASFEKDLKLEREKVVAVEKVTDEARQELQRLMSQREEENFAIIKERAAVDSEMEVFSKLRREVEEQLQALMSNKVEISYEKELLNKLRKDAESENREIARLQYELEVERKALSIARAWAEDEAKRAREQAKALEEARGRWESQGIKVIVDDDLREEANAGVTWLSAGKEFSVEGTVERAENLVDRLKRMAGVVRGRSKDIINTITLKILSVISVLKEFALKAGQRAEVVKDGAFSQMSRSLEEVQQSSAVLTSTAKEGIQRMVIDCKDGVGKFTQKFKT</sequence>
<protein>
    <submittedName>
        <fullName evidence="4">Uncharacterized protein</fullName>
    </submittedName>
</protein>
<keyword evidence="3" id="KW-1133">Transmembrane helix</keyword>
<evidence type="ECO:0000256" key="3">
    <source>
        <dbReference type="SAM" id="Phobius"/>
    </source>
</evidence>
<dbReference type="Proteomes" id="UP001454036">
    <property type="component" value="Unassembled WGS sequence"/>
</dbReference>
<keyword evidence="3" id="KW-0812">Transmembrane</keyword>
<evidence type="ECO:0000313" key="4">
    <source>
        <dbReference type="EMBL" id="GAA0166315.1"/>
    </source>
</evidence>
<reference evidence="4 5" key="1">
    <citation type="submission" date="2024-01" db="EMBL/GenBank/DDBJ databases">
        <title>The complete chloroplast genome sequence of Lithospermum erythrorhizon: insights into the phylogenetic relationship among Boraginaceae species and the maternal lineages of purple gromwells.</title>
        <authorList>
            <person name="Okada T."/>
            <person name="Watanabe K."/>
        </authorList>
    </citation>
    <scope>NUCLEOTIDE SEQUENCE [LARGE SCALE GENOMIC DNA]</scope>
</reference>
<proteinExistence type="predicted"/>
<feature type="transmembrane region" description="Helical" evidence="3">
    <location>
        <begin position="87"/>
        <end position="109"/>
    </location>
</feature>
<evidence type="ECO:0000256" key="2">
    <source>
        <dbReference type="SAM" id="MobiDB-lite"/>
    </source>
</evidence>
<feature type="compositionally biased region" description="Basic and acidic residues" evidence="2">
    <location>
        <begin position="133"/>
        <end position="152"/>
    </location>
</feature>
<feature type="region of interest" description="Disordered" evidence="2">
    <location>
        <begin position="290"/>
        <end position="313"/>
    </location>
</feature>
<dbReference type="EMBL" id="BAABME010005685">
    <property type="protein sequence ID" value="GAA0166315.1"/>
    <property type="molecule type" value="Genomic_DNA"/>
</dbReference>
<gene>
    <name evidence="4" type="ORF">LIER_21494</name>
</gene>